<evidence type="ECO:0000256" key="1">
    <source>
        <dbReference type="SAM" id="MobiDB-lite"/>
    </source>
</evidence>
<proteinExistence type="predicted"/>
<dbReference type="AlphaFoldDB" id="A0A7J6W6M2"/>
<dbReference type="Proteomes" id="UP000554482">
    <property type="component" value="Unassembled WGS sequence"/>
</dbReference>
<dbReference type="EMBL" id="JABWDY010021735">
    <property type="protein sequence ID" value="KAF5192180.1"/>
    <property type="molecule type" value="Genomic_DNA"/>
</dbReference>
<organism evidence="2 3">
    <name type="scientific">Thalictrum thalictroides</name>
    <name type="common">Rue-anemone</name>
    <name type="synonym">Anemone thalictroides</name>
    <dbReference type="NCBI Taxonomy" id="46969"/>
    <lineage>
        <taxon>Eukaryota</taxon>
        <taxon>Viridiplantae</taxon>
        <taxon>Streptophyta</taxon>
        <taxon>Embryophyta</taxon>
        <taxon>Tracheophyta</taxon>
        <taxon>Spermatophyta</taxon>
        <taxon>Magnoliopsida</taxon>
        <taxon>Ranunculales</taxon>
        <taxon>Ranunculaceae</taxon>
        <taxon>Thalictroideae</taxon>
        <taxon>Thalictrum</taxon>
    </lineage>
</organism>
<accession>A0A7J6W6M2</accession>
<comment type="caution">
    <text evidence="2">The sequence shown here is derived from an EMBL/GenBank/DDBJ whole genome shotgun (WGS) entry which is preliminary data.</text>
</comment>
<protein>
    <submittedName>
        <fullName evidence="2">Uncharacterized protein</fullName>
    </submittedName>
</protein>
<reference evidence="2 3" key="1">
    <citation type="submission" date="2020-06" db="EMBL/GenBank/DDBJ databases">
        <title>Transcriptomic and genomic resources for Thalictrum thalictroides and T. hernandezii: Facilitating candidate gene discovery in an emerging model plant lineage.</title>
        <authorList>
            <person name="Arias T."/>
            <person name="Riano-Pachon D.M."/>
            <person name="Di Stilio V.S."/>
        </authorList>
    </citation>
    <scope>NUCLEOTIDE SEQUENCE [LARGE SCALE GENOMIC DNA]</scope>
    <source>
        <strain evidence="3">cv. WT478/WT964</strain>
        <tissue evidence="2">Leaves</tissue>
    </source>
</reference>
<feature type="region of interest" description="Disordered" evidence="1">
    <location>
        <begin position="1"/>
        <end position="28"/>
    </location>
</feature>
<evidence type="ECO:0000313" key="3">
    <source>
        <dbReference type="Proteomes" id="UP000554482"/>
    </source>
</evidence>
<gene>
    <name evidence="2" type="ORF">FRX31_018233</name>
</gene>
<keyword evidence="3" id="KW-1185">Reference proteome</keyword>
<name>A0A7J6W6M2_THATH</name>
<evidence type="ECO:0000313" key="2">
    <source>
        <dbReference type="EMBL" id="KAF5192180.1"/>
    </source>
</evidence>
<sequence>MDTDLDTGKGLISSSTLPSPRPHRVAPKPLPEKLLRQILANRRFGGEELLNKIIAYRKFGGERPYCYYANLIEPVELIDPDDPSSWENINDDLDKDKLSFFLFMTDTNLFSPNQDPLVPGKKIDGTPVFELYNIEIINLDPLRDFSSIFMSGSNTGHRPMIIYKRSEGEKIPLNQPLRLQNIFRPPSALENVMIGLSNPVSEGWSLRLGPTRFDPVDIKYGLRIDNVKDELTESEALISYELIKSAAVAELEFTFLSDEELPIEIAIGSIYATTNKDRFTERIIQRFPSSDLSSEPSVLQANKPVPVNRSVFGVPLGSCLHLHVNLQFAGAEIPGFFPYSDIRRILVFPVPTRTKSVEQYIPLIQSYSNPKLRVKVSWWDFMV</sequence>